<evidence type="ECO:0000256" key="4">
    <source>
        <dbReference type="ARBA" id="ARBA00022729"/>
    </source>
</evidence>
<comment type="subcellular location">
    <subcellularLocation>
        <location evidence="1 7">Membrane</location>
        <topology evidence="1 7">Single-pass type I membrane protein</topology>
    </subcellularLocation>
</comment>
<evidence type="ECO:0000256" key="5">
    <source>
        <dbReference type="ARBA" id="ARBA00022989"/>
    </source>
</evidence>
<dbReference type="EMBL" id="SWLB01000023">
    <property type="protein sequence ID" value="KAF3323694.1"/>
    <property type="molecule type" value="Genomic_DNA"/>
</dbReference>
<protein>
    <submittedName>
        <fullName evidence="11">Transmembrane emp24 domain-containing protein p24delta10-like protein</fullName>
    </submittedName>
</protein>
<sequence length="205" mass="22882">MCPHVSNSISLSLLLLQTLTVLSPIQAIIVDVPSGKVKCLTEDLRKGTLSHAQYRVVNASASHLTISSRVSDPNGYTMHQLESVESGHFSFEVGTTGRHTACFWSPRFELSASVSVDVEWKLGFRARNPHHVTEKGKLEKLEDSIKLIHDEMIFLWDREADAQRLNEETTSKMSSLSLLSLAICLGVASLQLWHLKTFLQSKKIL</sequence>
<evidence type="ECO:0000313" key="11">
    <source>
        <dbReference type="EMBL" id="KAF3323694.1"/>
    </source>
</evidence>
<evidence type="ECO:0000256" key="7">
    <source>
        <dbReference type="RuleBase" id="RU003827"/>
    </source>
</evidence>
<proteinExistence type="inferred from homology"/>
<evidence type="ECO:0000256" key="6">
    <source>
        <dbReference type="ARBA" id="ARBA00023136"/>
    </source>
</evidence>
<keyword evidence="3 7" id="KW-0812">Transmembrane</keyword>
<keyword evidence="5 8" id="KW-1133">Transmembrane helix</keyword>
<feature type="transmembrane region" description="Helical" evidence="8">
    <location>
        <begin position="173"/>
        <end position="193"/>
    </location>
</feature>
<dbReference type="Proteomes" id="UP000623129">
    <property type="component" value="Unassembled WGS sequence"/>
</dbReference>
<evidence type="ECO:0000256" key="9">
    <source>
        <dbReference type="SAM" id="SignalP"/>
    </source>
</evidence>
<comment type="caution">
    <text evidence="11">The sequence shown here is derived from an EMBL/GenBank/DDBJ whole genome shotgun (WGS) entry which is preliminary data.</text>
</comment>
<feature type="signal peptide" evidence="9">
    <location>
        <begin position="1"/>
        <end position="27"/>
    </location>
</feature>
<dbReference type="OrthoDB" id="759142at2759"/>
<evidence type="ECO:0000259" key="10">
    <source>
        <dbReference type="PROSITE" id="PS50866"/>
    </source>
</evidence>
<keyword evidence="4 9" id="KW-0732">Signal</keyword>
<reference evidence="11" key="1">
    <citation type="submission" date="2020-01" db="EMBL/GenBank/DDBJ databases">
        <title>Genome sequence of Kobresia littledalei, the first chromosome-level genome in the family Cyperaceae.</title>
        <authorList>
            <person name="Qu G."/>
        </authorList>
    </citation>
    <scope>NUCLEOTIDE SEQUENCE</scope>
    <source>
        <strain evidence="11">C.B.Clarke</strain>
        <tissue evidence="11">Leaf</tissue>
    </source>
</reference>
<dbReference type="PANTHER" id="PTHR22811">
    <property type="entry name" value="TRANSMEMBRANE EMP24 DOMAIN-CONTAINING PROTEIN"/>
    <property type="match status" value="1"/>
</dbReference>
<keyword evidence="12" id="KW-1185">Reference proteome</keyword>
<dbReference type="PROSITE" id="PS50866">
    <property type="entry name" value="GOLD"/>
    <property type="match status" value="1"/>
</dbReference>
<evidence type="ECO:0000256" key="8">
    <source>
        <dbReference type="SAM" id="Phobius"/>
    </source>
</evidence>
<dbReference type="SMART" id="SM01190">
    <property type="entry name" value="EMP24_GP25L"/>
    <property type="match status" value="1"/>
</dbReference>
<evidence type="ECO:0000256" key="3">
    <source>
        <dbReference type="ARBA" id="ARBA00022692"/>
    </source>
</evidence>
<evidence type="ECO:0000256" key="2">
    <source>
        <dbReference type="ARBA" id="ARBA00007104"/>
    </source>
</evidence>
<dbReference type="GO" id="GO:0016020">
    <property type="term" value="C:membrane"/>
    <property type="evidence" value="ECO:0007669"/>
    <property type="project" value="UniProtKB-SubCell"/>
</dbReference>
<dbReference type="InterPro" id="IPR009038">
    <property type="entry name" value="GOLD_dom"/>
</dbReference>
<dbReference type="Pfam" id="PF01105">
    <property type="entry name" value="EMP24_GP25L"/>
    <property type="match status" value="1"/>
</dbReference>
<evidence type="ECO:0000313" key="12">
    <source>
        <dbReference type="Proteomes" id="UP000623129"/>
    </source>
</evidence>
<organism evidence="11 12">
    <name type="scientific">Carex littledalei</name>
    <dbReference type="NCBI Taxonomy" id="544730"/>
    <lineage>
        <taxon>Eukaryota</taxon>
        <taxon>Viridiplantae</taxon>
        <taxon>Streptophyta</taxon>
        <taxon>Embryophyta</taxon>
        <taxon>Tracheophyta</taxon>
        <taxon>Spermatophyta</taxon>
        <taxon>Magnoliopsida</taxon>
        <taxon>Liliopsida</taxon>
        <taxon>Poales</taxon>
        <taxon>Cyperaceae</taxon>
        <taxon>Cyperoideae</taxon>
        <taxon>Cariceae</taxon>
        <taxon>Carex</taxon>
        <taxon>Carex subgen. Euthyceras</taxon>
    </lineage>
</organism>
<evidence type="ECO:0000256" key="1">
    <source>
        <dbReference type="ARBA" id="ARBA00004479"/>
    </source>
</evidence>
<dbReference type="InterPro" id="IPR015720">
    <property type="entry name" value="Emp24-like"/>
</dbReference>
<feature type="domain" description="GOLD" evidence="10">
    <location>
        <begin position="37"/>
        <end position="122"/>
    </location>
</feature>
<feature type="chain" id="PRO_5032268893" evidence="9">
    <location>
        <begin position="28"/>
        <end position="205"/>
    </location>
</feature>
<keyword evidence="6 8" id="KW-0472">Membrane</keyword>
<accession>A0A833QJG2</accession>
<name>A0A833QJG2_9POAL</name>
<comment type="similarity">
    <text evidence="2 7">Belongs to the EMP24/GP25L family.</text>
</comment>
<dbReference type="AlphaFoldDB" id="A0A833QJG2"/>
<gene>
    <name evidence="11" type="ORF">FCM35_KLT12425</name>
</gene>